<keyword evidence="2 7" id="KW-0812">Transmembrane</keyword>
<feature type="region of interest" description="Disordered" evidence="6">
    <location>
        <begin position="1142"/>
        <end position="1208"/>
    </location>
</feature>
<feature type="transmembrane region" description="Helical" evidence="7">
    <location>
        <begin position="784"/>
        <end position="806"/>
    </location>
</feature>
<dbReference type="Proteomes" id="UP000439903">
    <property type="component" value="Unassembled WGS sequence"/>
</dbReference>
<keyword evidence="4 7" id="KW-1133">Transmembrane helix</keyword>
<keyword evidence="3" id="KW-0677">Repeat</keyword>
<dbReference type="Pfam" id="PF00520">
    <property type="entry name" value="Ion_trans"/>
    <property type="match status" value="1"/>
</dbReference>
<keyword evidence="5 7" id="KW-0472">Membrane</keyword>
<dbReference type="InterPro" id="IPR005821">
    <property type="entry name" value="Ion_trans_dom"/>
</dbReference>
<feature type="transmembrane region" description="Helical" evidence="7">
    <location>
        <begin position="874"/>
        <end position="893"/>
    </location>
</feature>
<dbReference type="InterPro" id="IPR024862">
    <property type="entry name" value="TRPV"/>
</dbReference>
<evidence type="ECO:0000256" key="7">
    <source>
        <dbReference type="SAM" id="Phobius"/>
    </source>
</evidence>
<dbReference type="GO" id="GO:0005216">
    <property type="term" value="F:monoatomic ion channel activity"/>
    <property type="evidence" value="ECO:0007669"/>
    <property type="project" value="InterPro"/>
</dbReference>
<feature type="compositionally biased region" description="Basic and acidic residues" evidence="6">
    <location>
        <begin position="1147"/>
        <end position="1165"/>
    </location>
</feature>
<feature type="transmembrane region" description="Helical" evidence="7">
    <location>
        <begin position="844"/>
        <end position="868"/>
    </location>
</feature>
<evidence type="ECO:0000256" key="3">
    <source>
        <dbReference type="ARBA" id="ARBA00022737"/>
    </source>
</evidence>
<evidence type="ECO:0000313" key="9">
    <source>
        <dbReference type="EMBL" id="KAF0540705.1"/>
    </source>
</evidence>
<feature type="transmembrane region" description="Helical" evidence="7">
    <location>
        <begin position="1013"/>
        <end position="1035"/>
    </location>
</feature>
<evidence type="ECO:0000259" key="8">
    <source>
        <dbReference type="Pfam" id="PF00520"/>
    </source>
</evidence>
<evidence type="ECO:0000313" key="10">
    <source>
        <dbReference type="Proteomes" id="UP000439903"/>
    </source>
</evidence>
<evidence type="ECO:0000256" key="5">
    <source>
        <dbReference type="ARBA" id="ARBA00023136"/>
    </source>
</evidence>
<feature type="compositionally biased region" description="Basic and acidic residues" evidence="6">
    <location>
        <begin position="7"/>
        <end position="17"/>
    </location>
</feature>
<comment type="caution">
    <text evidence="9">The sequence shown here is derived from an EMBL/GenBank/DDBJ whole genome shotgun (WGS) entry which is preliminary data.</text>
</comment>
<feature type="domain" description="Ion transport" evidence="8">
    <location>
        <begin position="790"/>
        <end position="1053"/>
    </location>
</feature>
<name>A0A8H4ERI6_GIGMA</name>
<gene>
    <name evidence="9" type="ORF">F8M41_006325</name>
</gene>
<keyword evidence="9" id="KW-0675">Receptor</keyword>
<evidence type="ECO:0000256" key="2">
    <source>
        <dbReference type="ARBA" id="ARBA00022692"/>
    </source>
</evidence>
<feature type="region of interest" description="Disordered" evidence="6">
    <location>
        <begin position="1"/>
        <end position="31"/>
    </location>
</feature>
<organism evidence="9 10">
    <name type="scientific">Gigaspora margarita</name>
    <dbReference type="NCBI Taxonomy" id="4874"/>
    <lineage>
        <taxon>Eukaryota</taxon>
        <taxon>Fungi</taxon>
        <taxon>Fungi incertae sedis</taxon>
        <taxon>Mucoromycota</taxon>
        <taxon>Glomeromycotina</taxon>
        <taxon>Glomeromycetes</taxon>
        <taxon>Diversisporales</taxon>
        <taxon>Gigasporaceae</taxon>
        <taxon>Gigaspora</taxon>
    </lineage>
</organism>
<feature type="transmembrane region" description="Helical" evidence="7">
    <location>
        <begin position="913"/>
        <end position="935"/>
    </location>
</feature>
<sequence length="1208" mass="140940">MSTSGEVRLDIDEDNSHRQNQSSNAPHGGKKIHEFAFSPDMKYFVTWSDENKSIFGWTITEEHEELKLEFDNSISSEELKNIVLKSDKQKYKETIYSLIGVSNCKQIILKIHREDPYDFEIIDITTKLRQELKAQGLKGWTSSITFLEDGDLAIAKHYPVCGAYIFSKFNGKSQWTCKKIVKLKNFESSFIFKNGKLLLLFKLPFVIMQWDLKTLKLETQYILNWNLYPYDLTLEMNSDKKLLAVAGRALDWDWETSIAGPAFNGETSIHVYSTESGAVVAHSSFEESLHNFCFIGTAEEQLFFSGSKLFEYNSYILNPHTLKPQDTKYFLHIYSPTSENYHEYQYHIISDFIINLDINDLSIKRLSHNENWKIHLQNQERYVSNTFFNIKEIKQFVQDTLEKCKSDQILIQSYSNRPKEIPYGESYTWKINTTPHSYLKNYQQITVEAIIGEESNIFAEISASTDNEDSYILEYKLLENGDIILAYSEGVQIFTVNSQTKELSKIYFWSDGYKNEKETAQQSTKRQLTSFVKKITKSKLKILPPPTYDSPKYDYDWQNDYVNNELALKLYGNAILNQLAQFEYEAGFQNRIEELFTEWLNHSISAYKSGDAFDFVLFTSQIASALIKLEECHKNLKVTERYLSKINLLVPGIYGTNKYPILSHFHHCGIYDHTSLSMISSFDYLLFWISEKWNLLKKKYPKICKILASPYIFYSNYSTNYSQKTVTLLIPLLNFATYPEEYSYFELLYLPDNSFTSLDAPDYYKWWNIKALINFKWNTYGKRYYFIIWTTYLIFMCCFLTVSTITENAMSWHYQAILLISTIFCGFIHLIFEARQYIHKPMSYIASPWNWFDLAAILAPTITSFIWLHDEKPQIWIVTIASFLLEIKFLLFFRALEYFGKYFAIMIGVARQIFSFLVVLGILVLAFAHSLHLLLRPTSEYSYDQPSNTDDANNPWNLVPTYKFVSSNGAIGESSLIKTPDDNTNLFTMFSTSILAVYFMLTGDSSAVSSWSLVNNWTLTFLLVIFSFFTTIYLLNLFISLLGDAINQTYNEESFLQLRGEILAEIELFWMLPHQRRKKNWFPEILYYKASVHELKKYIKNLKDENEDENLQNLLSEIKEIVEFKDDFKKFTSCNQKIIENNDSTEDSSKDSTKDSNEDSAKDSTEDSTEDLTKPSTKHSTKHSTKDLTKDSTKESDKDWPYSLITQE</sequence>
<keyword evidence="10" id="KW-1185">Reference proteome</keyword>
<evidence type="ECO:0000256" key="1">
    <source>
        <dbReference type="ARBA" id="ARBA00004141"/>
    </source>
</evidence>
<accession>A0A8H4ERI6</accession>
<reference evidence="9 10" key="1">
    <citation type="journal article" date="2019" name="Environ. Microbiol.">
        <title>At the nexus of three kingdoms: the genome of the mycorrhizal fungus Gigaspora margarita provides insights into plant, endobacterial and fungal interactions.</title>
        <authorList>
            <person name="Venice F."/>
            <person name="Ghignone S."/>
            <person name="Salvioli di Fossalunga A."/>
            <person name="Amselem J."/>
            <person name="Novero M."/>
            <person name="Xianan X."/>
            <person name="Sedzielewska Toro K."/>
            <person name="Morin E."/>
            <person name="Lipzen A."/>
            <person name="Grigoriev I.V."/>
            <person name="Henrissat B."/>
            <person name="Martin F.M."/>
            <person name="Bonfante P."/>
        </authorList>
    </citation>
    <scope>NUCLEOTIDE SEQUENCE [LARGE SCALE GENOMIC DNA]</scope>
    <source>
        <strain evidence="9 10">BEG34</strain>
    </source>
</reference>
<dbReference type="SUPFAM" id="SSF81324">
    <property type="entry name" value="Voltage-gated potassium channels"/>
    <property type="match status" value="1"/>
</dbReference>
<evidence type="ECO:0000256" key="6">
    <source>
        <dbReference type="SAM" id="MobiDB-lite"/>
    </source>
</evidence>
<feature type="transmembrane region" description="Helical" evidence="7">
    <location>
        <begin position="984"/>
        <end position="1001"/>
    </location>
</feature>
<evidence type="ECO:0000256" key="4">
    <source>
        <dbReference type="ARBA" id="ARBA00022989"/>
    </source>
</evidence>
<proteinExistence type="predicted"/>
<dbReference type="PANTHER" id="PTHR10582:SF2">
    <property type="entry name" value="INACTIVE"/>
    <property type="match status" value="1"/>
</dbReference>
<dbReference type="AlphaFoldDB" id="A0A8H4ERI6"/>
<dbReference type="EMBL" id="WTPW01000163">
    <property type="protein sequence ID" value="KAF0540705.1"/>
    <property type="molecule type" value="Genomic_DNA"/>
</dbReference>
<dbReference type="PANTHER" id="PTHR10582">
    <property type="entry name" value="TRANSIENT RECEPTOR POTENTIAL ION CHANNEL PROTEIN"/>
    <property type="match status" value="1"/>
</dbReference>
<comment type="subcellular location">
    <subcellularLocation>
        <location evidence="1">Membrane</location>
        <topology evidence="1">Multi-pass membrane protein</topology>
    </subcellularLocation>
</comment>
<feature type="compositionally biased region" description="Basic and acidic residues" evidence="6">
    <location>
        <begin position="1184"/>
        <end position="1200"/>
    </location>
</feature>
<protein>
    <submittedName>
        <fullName evidence="9">Transient receptor potential cation channel subfamily a member 1-like</fullName>
    </submittedName>
</protein>
<dbReference type="OrthoDB" id="6068913at2759"/>
<dbReference type="SUPFAM" id="SSF82171">
    <property type="entry name" value="DPP6 N-terminal domain-like"/>
    <property type="match status" value="1"/>
</dbReference>
<dbReference type="GO" id="GO:0005886">
    <property type="term" value="C:plasma membrane"/>
    <property type="evidence" value="ECO:0007669"/>
    <property type="project" value="TreeGrafter"/>
</dbReference>
<dbReference type="GO" id="GO:0098703">
    <property type="term" value="P:calcium ion import across plasma membrane"/>
    <property type="evidence" value="ECO:0007669"/>
    <property type="project" value="TreeGrafter"/>
</dbReference>
<feature type="transmembrane region" description="Helical" evidence="7">
    <location>
        <begin position="812"/>
        <end position="832"/>
    </location>
</feature>